<dbReference type="InterPro" id="IPR034197">
    <property type="entry name" value="Peptidases_S8_3"/>
</dbReference>
<dbReference type="PANTHER" id="PTHR10795">
    <property type="entry name" value="PROPROTEIN CONVERTASE SUBTILISIN/KEXIN"/>
    <property type="match status" value="1"/>
</dbReference>
<keyword evidence="4 10" id="KW-0645">Protease</keyword>
<evidence type="ECO:0000259" key="12">
    <source>
        <dbReference type="Pfam" id="PF05922"/>
    </source>
</evidence>
<feature type="domain" description="Peptidase S8/S53" evidence="11">
    <location>
        <begin position="126"/>
        <end position="562"/>
    </location>
</feature>
<dbReference type="PRINTS" id="PR00723">
    <property type="entry name" value="SUBTILISIN"/>
</dbReference>
<evidence type="ECO:0000256" key="6">
    <source>
        <dbReference type="ARBA" id="ARBA00022801"/>
    </source>
</evidence>
<evidence type="ECO:0000259" key="11">
    <source>
        <dbReference type="Pfam" id="PF00082"/>
    </source>
</evidence>
<gene>
    <name evidence="14" type="ORF">NYM_LOCUS1450</name>
</gene>
<dbReference type="InterPro" id="IPR010259">
    <property type="entry name" value="S8pro/Inhibitor_I9"/>
</dbReference>
<dbReference type="EMBL" id="LR721774">
    <property type="protein sequence ID" value="VVV37897.1"/>
    <property type="molecule type" value="Genomic_DNA"/>
</dbReference>
<comment type="similarity">
    <text evidence="2 10">Belongs to the peptidase S8 family.</text>
</comment>
<keyword evidence="3" id="KW-0964">Secreted</keyword>
<dbReference type="AlphaFoldDB" id="A0A5K0VA21"/>
<evidence type="ECO:0000256" key="5">
    <source>
        <dbReference type="ARBA" id="ARBA00022729"/>
    </source>
</evidence>
<keyword evidence="5" id="KW-0732">Signal</keyword>
<dbReference type="GO" id="GO:0006508">
    <property type="term" value="P:proteolysis"/>
    <property type="evidence" value="ECO:0007669"/>
    <property type="project" value="UniProtKB-KW"/>
</dbReference>
<evidence type="ECO:0000256" key="2">
    <source>
        <dbReference type="ARBA" id="ARBA00011073"/>
    </source>
</evidence>
<dbReference type="FunFam" id="3.30.70.80:FF:000003">
    <property type="entry name" value="Subtilisin-like protease SBT1.9"/>
    <property type="match status" value="1"/>
</dbReference>
<dbReference type="InterPro" id="IPR041469">
    <property type="entry name" value="Subtilisin-like_FN3"/>
</dbReference>
<keyword evidence="6 10" id="KW-0378">Hydrolase</keyword>
<dbReference type="InterPro" id="IPR015500">
    <property type="entry name" value="Peptidase_S8_subtilisin-rel"/>
</dbReference>
<evidence type="ECO:0000256" key="4">
    <source>
        <dbReference type="ARBA" id="ARBA00022670"/>
    </source>
</evidence>
<dbReference type="FunFam" id="3.40.50.200:FF:000006">
    <property type="entry name" value="Subtilisin-like protease SBT1.5"/>
    <property type="match status" value="1"/>
</dbReference>
<dbReference type="GO" id="GO:0005576">
    <property type="term" value="C:extracellular region"/>
    <property type="evidence" value="ECO:0007669"/>
    <property type="project" value="UniProtKB-SubCell"/>
</dbReference>
<feature type="domain" description="Inhibitor I9" evidence="12">
    <location>
        <begin position="21"/>
        <end position="102"/>
    </location>
</feature>
<feature type="active site" description="Charge relay system" evidence="9 10">
    <location>
        <position position="207"/>
    </location>
</feature>
<feature type="active site" description="Charge relay system" evidence="9 10">
    <location>
        <position position="135"/>
    </location>
</feature>
<evidence type="ECO:0000256" key="10">
    <source>
        <dbReference type="PROSITE-ProRule" id="PRU01240"/>
    </source>
</evidence>
<evidence type="ECO:0000259" key="13">
    <source>
        <dbReference type="Pfam" id="PF17766"/>
    </source>
</evidence>
<name>A0A5K0VA21_9MAGN</name>
<feature type="domain" description="Subtilisin-like protease fibronectin type-III" evidence="13">
    <location>
        <begin position="642"/>
        <end position="744"/>
    </location>
</feature>
<dbReference type="Gene3D" id="3.50.30.30">
    <property type="match status" value="1"/>
</dbReference>
<dbReference type="Gene3D" id="2.60.40.2310">
    <property type="match status" value="1"/>
</dbReference>
<keyword evidence="7 10" id="KW-0720">Serine protease</keyword>
<sequence length="748" mass="80242">METLLVSVVHSVSISSGTDAYIVHMDAAAMPKVFTGTHHWHEAILASESLVEPQMASAGSRLLYSYNQVVNGFSASLSKAQLEQIRKSPGFLSAYQDKVLTIDTTHTFEFLGLNAESGMWPNSDYGEGIIIGVIDTGIWPESRSFGDDGMSDVPTRWKGECQDNPDFSASMCNRKLIGARFFNRGLLAQYPSLSDTIINSTRDYDGHGTHTSSIAAGNCVMNASYFGYASGRACGVAPRARLAAYKVFWDGIGFSSDLLAAFDQAISDGVDIISVSMSLRSASLYEDPIAIASFTAMEKGIFVSASAGNQGPMSKSVRNVAPWLLTVGATNIDRKFLATAILGNGVEVLAESLYFGNASLNSLPLHHSSDSEACNSVEVLNNIGYKVVICKCLSEAINTQLFVISNSKVAGALFLTSYPVQLLTNRYVTPAAILNPNDSSLVHDYVSSSDSPIVSLRFGKTVTGTKPAPSVASYSSRGPSPTTPMILKPDLVAPGTLVLASWPMNSSVVTVHEQPLFSEFNLMSGTSMACPHASGVAALLKATHPDWSGAAIRSAMMTTADVLDNTESPIASIIRDAQPATPLDMGSGQLSPNKAMDPGLVYDISPQDYVKFLCGLNYTKEQMQTITGKSLNNDTCSEANLDLNYPSFIATFKFSEPSHMKKFSRTLTNVGDGNATYTAKLTSLDGFKVTVIPQTLVFKEKKSKASFTLSIEVRNPKFSMGLAVSSLSWVDDRGKYKVTNPIVVMLLA</sequence>
<keyword evidence="8" id="KW-0325">Glycoprotein</keyword>
<dbReference type="SUPFAM" id="SSF52743">
    <property type="entry name" value="Subtilisin-like"/>
    <property type="match status" value="1"/>
</dbReference>
<reference evidence="14" key="1">
    <citation type="submission" date="2019-09" db="EMBL/GenBank/DDBJ databases">
        <authorList>
            <person name="Zhang L."/>
        </authorList>
    </citation>
    <scope>NUCLEOTIDE SEQUENCE</scope>
</reference>
<dbReference type="Gene3D" id="3.30.70.80">
    <property type="entry name" value="Peptidase S8 propeptide/proteinase inhibitor I9"/>
    <property type="match status" value="1"/>
</dbReference>
<dbReference type="CDD" id="cd04852">
    <property type="entry name" value="Peptidases_S8_3"/>
    <property type="match status" value="1"/>
</dbReference>
<feature type="active site" description="Charge relay system" evidence="9 10">
    <location>
        <position position="527"/>
    </location>
</feature>
<evidence type="ECO:0000256" key="7">
    <source>
        <dbReference type="ARBA" id="ARBA00022825"/>
    </source>
</evidence>
<dbReference type="Pfam" id="PF17766">
    <property type="entry name" value="fn3_6"/>
    <property type="match status" value="1"/>
</dbReference>
<dbReference type="Pfam" id="PF00082">
    <property type="entry name" value="Peptidase_S8"/>
    <property type="match status" value="1"/>
</dbReference>
<evidence type="ECO:0000256" key="9">
    <source>
        <dbReference type="PIRSR" id="PIRSR615500-1"/>
    </source>
</evidence>
<dbReference type="Gramene" id="NC1G0109890.1">
    <property type="protein sequence ID" value="NC1G0109890.1:cds"/>
    <property type="gene ID" value="NC1G0109890"/>
</dbReference>
<protein>
    <recommendedName>
        <fullName evidence="15">Subtilisin-like protease fibronectin type-III domain-containing protein</fullName>
    </recommendedName>
</protein>
<dbReference type="InterPro" id="IPR036852">
    <property type="entry name" value="Peptidase_S8/S53_dom_sf"/>
</dbReference>
<evidence type="ECO:0008006" key="15">
    <source>
        <dbReference type="Google" id="ProtNLM"/>
    </source>
</evidence>
<evidence type="ECO:0000313" key="14">
    <source>
        <dbReference type="EMBL" id="VVV37897.1"/>
    </source>
</evidence>
<evidence type="ECO:0000256" key="1">
    <source>
        <dbReference type="ARBA" id="ARBA00004613"/>
    </source>
</evidence>
<dbReference type="PROSITE" id="PS00138">
    <property type="entry name" value="SUBTILASE_SER"/>
    <property type="match status" value="1"/>
</dbReference>
<dbReference type="InterPro" id="IPR045051">
    <property type="entry name" value="SBT"/>
</dbReference>
<dbReference type="InterPro" id="IPR000209">
    <property type="entry name" value="Peptidase_S8/S53_dom"/>
</dbReference>
<dbReference type="Pfam" id="PF05922">
    <property type="entry name" value="Inhibitor_I9"/>
    <property type="match status" value="1"/>
</dbReference>
<evidence type="ECO:0000256" key="3">
    <source>
        <dbReference type="ARBA" id="ARBA00022525"/>
    </source>
</evidence>
<accession>A0A5K0VA21</accession>
<dbReference type="InterPro" id="IPR023828">
    <property type="entry name" value="Peptidase_S8_Ser-AS"/>
</dbReference>
<proteinExistence type="inferred from homology"/>
<evidence type="ECO:0000256" key="8">
    <source>
        <dbReference type="ARBA" id="ARBA00023180"/>
    </source>
</evidence>
<dbReference type="GO" id="GO:0004252">
    <property type="term" value="F:serine-type endopeptidase activity"/>
    <property type="evidence" value="ECO:0007669"/>
    <property type="project" value="UniProtKB-UniRule"/>
</dbReference>
<dbReference type="InterPro" id="IPR037045">
    <property type="entry name" value="S8pro/Inhibitor_I9_sf"/>
</dbReference>
<organism evidence="14">
    <name type="scientific">Nymphaea colorata</name>
    <name type="common">pocket water lily</name>
    <dbReference type="NCBI Taxonomy" id="210225"/>
    <lineage>
        <taxon>Eukaryota</taxon>
        <taxon>Viridiplantae</taxon>
        <taxon>Streptophyta</taxon>
        <taxon>Embryophyta</taxon>
        <taxon>Tracheophyta</taxon>
        <taxon>Spermatophyta</taxon>
        <taxon>Magnoliopsida</taxon>
        <taxon>Nymphaeales</taxon>
        <taxon>Nymphaeaceae</taxon>
        <taxon>Nymphaea</taxon>
    </lineage>
</organism>
<dbReference type="PROSITE" id="PS51892">
    <property type="entry name" value="SUBTILASE"/>
    <property type="match status" value="1"/>
</dbReference>
<comment type="subcellular location">
    <subcellularLocation>
        <location evidence="1">Secreted</location>
    </subcellularLocation>
</comment>
<dbReference type="Gene3D" id="3.40.50.200">
    <property type="entry name" value="Peptidase S8/S53 domain"/>
    <property type="match status" value="1"/>
</dbReference>